<evidence type="ECO:0000313" key="2">
    <source>
        <dbReference type="EMBL" id="GCC48713.1"/>
    </source>
</evidence>
<organism evidence="2 3">
    <name type="scientific">Chiloscyllium punctatum</name>
    <name type="common">Brownbanded bambooshark</name>
    <name type="synonym">Hemiscyllium punctatum</name>
    <dbReference type="NCBI Taxonomy" id="137246"/>
    <lineage>
        <taxon>Eukaryota</taxon>
        <taxon>Metazoa</taxon>
        <taxon>Chordata</taxon>
        <taxon>Craniata</taxon>
        <taxon>Vertebrata</taxon>
        <taxon>Chondrichthyes</taxon>
        <taxon>Elasmobranchii</taxon>
        <taxon>Galeomorphii</taxon>
        <taxon>Galeoidea</taxon>
        <taxon>Orectolobiformes</taxon>
        <taxon>Hemiscylliidae</taxon>
        <taxon>Chiloscyllium</taxon>
    </lineage>
</organism>
<comment type="caution">
    <text evidence="2">The sequence shown here is derived from an EMBL/GenBank/DDBJ whole genome shotgun (WGS) entry which is preliminary data.</text>
</comment>
<sequence>MACRKQRRRWKAPLQFADDDLGVAIDVGTDLHRRRAAVAAGHRHQVRPRHDPGNPHRVPGELLESEDDADLLGERRLVEMMQDRRGLRHGLLPGQVAISNGPCRIA</sequence>
<gene>
    <name evidence="2" type="ORF">chiPu_0032752</name>
</gene>
<accession>A0A401U1F3</accession>
<evidence type="ECO:0000313" key="3">
    <source>
        <dbReference type="Proteomes" id="UP000287033"/>
    </source>
</evidence>
<dbReference type="Proteomes" id="UP000287033">
    <property type="component" value="Unassembled WGS sequence"/>
</dbReference>
<name>A0A401U1F3_CHIPU</name>
<reference evidence="2 3" key="1">
    <citation type="journal article" date="2018" name="Nat. Ecol. Evol.">
        <title>Shark genomes provide insights into elasmobranch evolution and the origin of vertebrates.</title>
        <authorList>
            <person name="Hara Y"/>
            <person name="Yamaguchi K"/>
            <person name="Onimaru K"/>
            <person name="Kadota M"/>
            <person name="Koyanagi M"/>
            <person name="Keeley SD"/>
            <person name="Tatsumi K"/>
            <person name="Tanaka K"/>
            <person name="Motone F"/>
            <person name="Kageyama Y"/>
            <person name="Nozu R"/>
            <person name="Adachi N"/>
            <person name="Nishimura O"/>
            <person name="Nakagawa R"/>
            <person name="Tanegashima C"/>
            <person name="Kiyatake I"/>
            <person name="Matsumoto R"/>
            <person name="Murakumo K"/>
            <person name="Nishida K"/>
            <person name="Terakita A"/>
            <person name="Kuratani S"/>
            <person name="Sato K"/>
            <person name="Hyodo S Kuraku.S."/>
        </authorList>
    </citation>
    <scope>NUCLEOTIDE SEQUENCE [LARGE SCALE GENOMIC DNA]</scope>
</reference>
<keyword evidence="3" id="KW-1185">Reference proteome</keyword>
<evidence type="ECO:0000256" key="1">
    <source>
        <dbReference type="SAM" id="MobiDB-lite"/>
    </source>
</evidence>
<protein>
    <submittedName>
        <fullName evidence="2">Uncharacterized protein</fullName>
    </submittedName>
</protein>
<dbReference type="AlphaFoldDB" id="A0A401U1F3"/>
<proteinExistence type="predicted"/>
<feature type="region of interest" description="Disordered" evidence="1">
    <location>
        <begin position="39"/>
        <end position="61"/>
    </location>
</feature>
<dbReference type="EMBL" id="BEZZ01244871">
    <property type="protein sequence ID" value="GCC48713.1"/>
    <property type="molecule type" value="Genomic_DNA"/>
</dbReference>